<dbReference type="Proteomes" id="UP000007875">
    <property type="component" value="Unassembled WGS sequence"/>
</dbReference>
<dbReference type="AlphaFoldDB" id="H2YL51"/>
<protein>
    <recommendedName>
        <fullName evidence="4">ETS domain-containing protein</fullName>
    </recommendedName>
</protein>
<dbReference type="InterPro" id="IPR046328">
    <property type="entry name" value="ETS_fam"/>
</dbReference>
<name>H2YL51_CIOSA</name>
<reference evidence="5" key="2">
    <citation type="submission" date="2025-08" db="UniProtKB">
        <authorList>
            <consortium name="Ensembl"/>
        </authorList>
    </citation>
    <scope>IDENTIFICATION</scope>
</reference>
<dbReference type="GO" id="GO:0043565">
    <property type="term" value="F:sequence-specific DNA binding"/>
    <property type="evidence" value="ECO:0007669"/>
    <property type="project" value="InterPro"/>
</dbReference>
<dbReference type="PANTHER" id="PTHR11849:SF59">
    <property type="entry name" value="ETS DOMAIN-CONTAINING PROTEIN"/>
    <property type="match status" value="1"/>
</dbReference>
<dbReference type="GO" id="GO:0000981">
    <property type="term" value="F:DNA-binding transcription factor activity, RNA polymerase II-specific"/>
    <property type="evidence" value="ECO:0007669"/>
    <property type="project" value="TreeGrafter"/>
</dbReference>
<dbReference type="InterPro" id="IPR036388">
    <property type="entry name" value="WH-like_DNA-bd_sf"/>
</dbReference>
<evidence type="ECO:0000256" key="3">
    <source>
        <dbReference type="RuleBase" id="RU004019"/>
    </source>
</evidence>
<keyword evidence="6" id="KW-1185">Reference proteome</keyword>
<dbReference type="PANTHER" id="PTHR11849">
    <property type="entry name" value="ETS"/>
    <property type="match status" value="1"/>
</dbReference>
<evidence type="ECO:0000256" key="1">
    <source>
        <dbReference type="ARBA" id="ARBA00005562"/>
    </source>
</evidence>
<dbReference type="PROSITE" id="PS50061">
    <property type="entry name" value="ETS_DOMAIN_3"/>
    <property type="match status" value="1"/>
</dbReference>
<reference evidence="6" key="1">
    <citation type="submission" date="2003-08" db="EMBL/GenBank/DDBJ databases">
        <authorList>
            <person name="Birren B."/>
            <person name="Nusbaum C."/>
            <person name="Abebe A."/>
            <person name="Abouelleil A."/>
            <person name="Adekoya E."/>
            <person name="Ait-zahra M."/>
            <person name="Allen N."/>
            <person name="Allen T."/>
            <person name="An P."/>
            <person name="Anderson M."/>
            <person name="Anderson S."/>
            <person name="Arachchi H."/>
            <person name="Armbruster J."/>
            <person name="Bachantsang P."/>
            <person name="Baldwin J."/>
            <person name="Barry A."/>
            <person name="Bayul T."/>
            <person name="Blitshsteyn B."/>
            <person name="Bloom T."/>
            <person name="Blye J."/>
            <person name="Boguslavskiy L."/>
            <person name="Borowsky M."/>
            <person name="Boukhgalter B."/>
            <person name="Brunache A."/>
            <person name="Butler J."/>
            <person name="Calixte N."/>
            <person name="Calvo S."/>
            <person name="Camarata J."/>
            <person name="Campo K."/>
            <person name="Chang J."/>
            <person name="Cheshatsang Y."/>
            <person name="Citroen M."/>
            <person name="Collymore A."/>
            <person name="Considine T."/>
            <person name="Cook A."/>
            <person name="Cooke P."/>
            <person name="Corum B."/>
            <person name="Cuomo C."/>
            <person name="David R."/>
            <person name="Dawoe T."/>
            <person name="Degray S."/>
            <person name="Dodge S."/>
            <person name="Dooley K."/>
            <person name="Dorje P."/>
            <person name="Dorjee K."/>
            <person name="Dorris L."/>
            <person name="Duffey N."/>
            <person name="Dupes A."/>
            <person name="Elkins T."/>
            <person name="Engels R."/>
            <person name="Erickson J."/>
            <person name="Farina A."/>
            <person name="Faro S."/>
            <person name="Ferreira P."/>
            <person name="Fischer H."/>
            <person name="Fitzgerald M."/>
            <person name="Foley K."/>
            <person name="Gage D."/>
            <person name="Galagan J."/>
            <person name="Gearin G."/>
            <person name="Gnerre S."/>
            <person name="Gnirke A."/>
            <person name="Goyette A."/>
            <person name="Graham J."/>
            <person name="Grandbois E."/>
            <person name="Gyaltsen K."/>
            <person name="Hafez N."/>
            <person name="Hagopian D."/>
            <person name="Hagos B."/>
            <person name="Hall J."/>
            <person name="Hatcher B."/>
            <person name="Heller A."/>
            <person name="Higgins H."/>
            <person name="Honan T."/>
            <person name="Horn A."/>
            <person name="Houde N."/>
            <person name="Hughes L."/>
            <person name="Hulme W."/>
            <person name="Husby E."/>
            <person name="Iliev I."/>
            <person name="Jaffe D."/>
            <person name="Jones C."/>
            <person name="Kamal M."/>
            <person name="Kamat A."/>
            <person name="Kamvysselis M."/>
            <person name="Karlsson E."/>
            <person name="Kells C."/>
            <person name="Kieu A."/>
            <person name="Kisner P."/>
            <person name="Kodira C."/>
            <person name="Kulbokas E."/>
            <person name="Labutti K."/>
            <person name="Lama D."/>
            <person name="Landers T."/>
            <person name="Leger J."/>
            <person name="Levine S."/>
            <person name="Lewis D."/>
            <person name="Lewis T."/>
            <person name="Lindblad-toh K."/>
            <person name="Liu X."/>
            <person name="Lokyitsang T."/>
            <person name="Lokyitsang Y."/>
            <person name="Lucien O."/>
            <person name="Lui A."/>
            <person name="Ma L.J."/>
            <person name="Mabbitt R."/>
            <person name="Macdonald J."/>
            <person name="Maclean C."/>
            <person name="Major J."/>
            <person name="Manning J."/>
            <person name="Marabella R."/>
            <person name="Maru K."/>
            <person name="Matthews C."/>
            <person name="Mauceli E."/>
            <person name="Mccarthy M."/>
            <person name="Mcdonough S."/>
            <person name="Mcghee T."/>
            <person name="Meldrim J."/>
            <person name="Meneus L."/>
            <person name="Mesirov J."/>
            <person name="Mihalev A."/>
            <person name="Mihova T."/>
            <person name="Mikkelsen T."/>
            <person name="Mlenga V."/>
            <person name="Moru K."/>
            <person name="Mozes J."/>
            <person name="Mulrain L."/>
            <person name="Munson G."/>
            <person name="Naylor J."/>
            <person name="Newes C."/>
            <person name="Nguyen C."/>
            <person name="Nguyen N."/>
            <person name="Nguyen T."/>
            <person name="Nicol R."/>
            <person name="Nielsen C."/>
            <person name="Nizzari M."/>
            <person name="Norbu C."/>
            <person name="Norbu N."/>
            <person name="O'donnell P."/>
            <person name="Okoawo O."/>
            <person name="O'leary S."/>
            <person name="Omotosho B."/>
            <person name="O'neill K."/>
            <person name="Osman S."/>
            <person name="Parker S."/>
            <person name="Perrin D."/>
            <person name="Phunkhang P."/>
            <person name="Piqani B."/>
            <person name="Purcell S."/>
            <person name="Rachupka T."/>
            <person name="Ramasamy U."/>
            <person name="Rameau R."/>
            <person name="Ray V."/>
            <person name="Raymond C."/>
            <person name="Retta R."/>
            <person name="Richardson S."/>
            <person name="Rise C."/>
            <person name="Rodriguez J."/>
            <person name="Rogers J."/>
            <person name="Rogov P."/>
            <person name="Rutman M."/>
            <person name="Schupbach R."/>
            <person name="Seaman C."/>
            <person name="Settipalli S."/>
            <person name="Sharpe T."/>
            <person name="Sheridan J."/>
            <person name="Sherpa N."/>
            <person name="Shi J."/>
            <person name="Smirnov S."/>
            <person name="Smith C."/>
            <person name="Sougnez C."/>
            <person name="Spencer B."/>
            <person name="Stalker J."/>
            <person name="Stange-thomann N."/>
            <person name="Stavropoulos S."/>
            <person name="Stetson K."/>
            <person name="Stone C."/>
            <person name="Stone S."/>
            <person name="Stubbs M."/>
            <person name="Talamas J."/>
            <person name="Tchuinga P."/>
            <person name="Tenzing P."/>
            <person name="Tesfaye S."/>
            <person name="Theodore J."/>
            <person name="Thoulutsang Y."/>
            <person name="Topham K."/>
            <person name="Towey S."/>
            <person name="Tsamla T."/>
            <person name="Tsomo N."/>
            <person name="Vallee D."/>
            <person name="Vassiliev H."/>
            <person name="Venkataraman V."/>
            <person name="Vinson J."/>
            <person name="Vo A."/>
            <person name="Wade C."/>
            <person name="Wang S."/>
            <person name="Wangchuk T."/>
            <person name="Wangdi T."/>
            <person name="Whittaker C."/>
            <person name="Wilkinson J."/>
            <person name="Wu Y."/>
            <person name="Wyman D."/>
            <person name="Yadav S."/>
            <person name="Yang S."/>
            <person name="Yang X."/>
            <person name="Yeager S."/>
            <person name="Yee E."/>
            <person name="Young G."/>
            <person name="Zainoun J."/>
            <person name="Zembeck L."/>
            <person name="Zimmer A."/>
            <person name="Zody M."/>
            <person name="Lander E."/>
        </authorList>
    </citation>
    <scope>NUCLEOTIDE SEQUENCE [LARGE SCALE GENOMIC DNA]</scope>
</reference>
<dbReference type="GO" id="GO:0030154">
    <property type="term" value="P:cell differentiation"/>
    <property type="evidence" value="ECO:0007669"/>
    <property type="project" value="TreeGrafter"/>
</dbReference>
<dbReference type="InterPro" id="IPR036390">
    <property type="entry name" value="WH_DNA-bd_sf"/>
</dbReference>
<keyword evidence="3" id="KW-0539">Nucleus</keyword>
<accession>H2YL51</accession>
<comment type="similarity">
    <text evidence="1 3">Belongs to the ETS family.</text>
</comment>
<dbReference type="OMA" id="NEVARMW"/>
<evidence type="ECO:0000256" key="2">
    <source>
        <dbReference type="ARBA" id="ARBA00023125"/>
    </source>
</evidence>
<dbReference type="SUPFAM" id="SSF46785">
    <property type="entry name" value="Winged helix' DNA-binding domain"/>
    <property type="match status" value="1"/>
</dbReference>
<evidence type="ECO:0000259" key="4">
    <source>
        <dbReference type="PROSITE" id="PS50061"/>
    </source>
</evidence>
<organism evidence="5 6">
    <name type="scientific">Ciona savignyi</name>
    <name type="common">Pacific transparent sea squirt</name>
    <dbReference type="NCBI Taxonomy" id="51511"/>
    <lineage>
        <taxon>Eukaryota</taxon>
        <taxon>Metazoa</taxon>
        <taxon>Chordata</taxon>
        <taxon>Tunicata</taxon>
        <taxon>Ascidiacea</taxon>
        <taxon>Phlebobranchia</taxon>
        <taxon>Cionidae</taxon>
        <taxon>Ciona</taxon>
    </lineage>
</organism>
<dbReference type="eggNOG" id="KOG3806">
    <property type="taxonomic scope" value="Eukaryota"/>
</dbReference>
<dbReference type="Gene3D" id="1.10.10.10">
    <property type="entry name" value="Winged helix-like DNA-binding domain superfamily/Winged helix DNA-binding domain"/>
    <property type="match status" value="1"/>
</dbReference>
<dbReference type="InParanoid" id="H2YL51"/>
<dbReference type="Pfam" id="PF00178">
    <property type="entry name" value="Ets"/>
    <property type="match status" value="1"/>
</dbReference>
<dbReference type="InterPro" id="IPR000418">
    <property type="entry name" value="Ets_dom"/>
</dbReference>
<dbReference type="PRINTS" id="PR00454">
    <property type="entry name" value="ETSDOMAIN"/>
</dbReference>
<dbReference type="GO" id="GO:0005634">
    <property type="term" value="C:nucleus"/>
    <property type="evidence" value="ECO:0007669"/>
    <property type="project" value="UniProtKB-SubCell"/>
</dbReference>
<dbReference type="PROSITE" id="PS00346">
    <property type="entry name" value="ETS_DOMAIN_2"/>
    <property type="match status" value="1"/>
</dbReference>
<comment type="subcellular location">
    <subcellularLocation>
        <location evidence="3">Nucleus</location>
    </subcellularLocation>
</comment>
<dbReference type="GeneTree" id="ENSGT00940000162271"/>
<reference evidence="5" key="3">
    <citation type="submission" date="2025-09" db="UniProtKB">
        <authorList>
            <consortium name="Ensembl"/>
        </authorList>
    </citation>
    <scope>IDENTIFICATION</scope>
</reference>
<evidence type="ECO:0000313" key="5">
    <source>
        <dbReference type="Ensembl" id="ENSCSAVP00000006053.1"/>
    </source>
</evidence>
<dbReference type="SMART" id="SM00413">
    <property type="entry name" value="ETS"/>
    <property type="match status" value="1"/>
</dbReference>
<feature type="domain" description="ETS" evidence="4">
    <location>
        <begin position="1"/>
        <end position="57"/>
    </location>
</feature>
<proteinExistence type="inferred from homology"/>
<evidence type="ECO:0000313" key="6">
    <source>
        <dbReference type="Proteomes" id="UP000007875"/>
    </source>
</evidence>
<sequence>DNGEFVIKEPNEVARMWGERKRKPAMNYEKLSRALRYYYDKRILYKSKGKRYAYQFNSAALHLLLKRRNARNRGKGSLSSDQKLMQDKEHFHYSSESIFDPDLSSSNPGFIRHESDDGQERFGERFPVRPIPMFAGGRNNAASISPLHLLSNSQYASALLSPLHLHASLRALNARSGYLQPRLLPQRLDYTSLWPTSSDLS</sequence>
<keyword evidence="2 3" id="KW-0238">DNA-binding</keyword>
<dbReference type="Ensembl" id="ENSCSAVT00000006130.1">
    <property type="protein sequence ID" value="ENSCSAVP00000006053.1"/>
    <property type="gene ID" value="ENSCSAVG00000003616.1"/>
</dbReference>
<dbReference type="HOGENOM" id="CLU_1192208_0_0_1"/>
<dbReference type="STRING" id="51511.ENSCSAVP00000006053"/>